<dbReference type="Pfam" id="PF00615">
    <property type="entry name" value="RGS"/>
    <property type="match status" value="1"/>
</dbReference>
<feature type="transmembrane region" description="Helical" evidence="1">
    <location>
        <begin position="577"/>
        <end position="595"/>
    </location>
</feature>
<dbReference type="InterPro" id="IPR016137">
    <property type="entry name" value="RGS"/>
</dbReference>
<evidence type="ECO:0000256" key="1">
    <source>
        <dbReference type="SAM" id="Phobius"/>
    </source>
</evidence>
<feature type="transmembrane region" description="Helical" evidence="1">
    <location>
        <begin position="672"/>
        <end position="693"/>
    </location>
</feature>
<keyword evidence="1" id="KW-0472">Membrane</keyword>
<dbReference type="RefSeq" id="XP_044557961.1">
    <property type="nucleotide sequence ID" value="XM_044712310.1"/>
</dbReference>
<comment type="caution">
    <text evidence="3">The sequence shown here is derived from an EMBL/GenBank/DDBJ whole genome shotgun (WGS) entry which is preliminary data.</text>
</comment>
<proteinExistence type="predicted"/>
<feature type="transmembrane region" description="Helical" evidence="1">
    <location>
        <begin position="618"/>
        <end position="640"/>
    </location>
</feature>
<evidence type="ECO:0000313" key="3">
    <source>
        <dbReference type="EMBL" id="KAF0973248.1"/>
    </source>
</evidence>
<dbReference type="Proteomes" id="UP000444721">
    <property type="component" value="Unassembled WGS sequence"/>
</dbReference>
<dbReference type="PANTHER" id="PTHR10845:SF192">
    <property type="entry name" value="DOUBLE HIT, ISOFORM B"/>
    <property type="match status" value="1"/>
</dbReference>
<reference evidence="3 4" key="1">
    <citation type="journal article" date="2019" name="Sci. Rep.">
        <title>Nanopore sequencing improves the draft genome of the human pathogenic amoeba Naegleria fowleri.</title>
        <authorList>
            <person name="Liechti N."/>
            <person name="Schurch N."/>
            <person name="Bruggmann R."/>
            <person name="Wittwer M."/>
        </authorList>
    </citation>
    <scope>NUCLEOTIDE SEQUENCE [LARGE SCALE GENOMIC DNA]</scope>
    <source>
        <strain evidence="3 4">ATCC 30894</strain>
    </source>
</reference>
<dbReference type="PANTHER" id="PTHR10845">
    <property type="entry name" value="REGULATOR OF G PROTEIN SIGNALING"/>
    <property type="match status" value="1"/>
</dbReference>
<gene>
    <name evidence="3" type="ORF">FDP41_008455</name>
</gene>
<dbReference type="SUPFAM" id="SSF48097">
    <property type="entry name" value="Regulator of G-protein signaling, RGS"/>
    <property type="match status" value="1"/>
</dbReference>
<dbReference type="Gene3D" id="1.10.167.10">
    <property type="entry name" value="Regulator of G-protein Signalling 4, domain 2"/>
    <property type="match status" value="1"/>
</dbReference>
<dbReference type="EMBL" id="VFQX01000061">
    <property type="protein sequence ID" value="KAF0973248.1"/>
    <property type="molecule type" value="Genomic_DNA"/>
</dbReference>
<evidence type="ECO:0000313" key="4">
    <source>
        <dbReference type="Proteomes" id="UP000444721"/>
    </source>
</evidence>
<protein>
    <recommendedName>
        <fullName evidence="2">RGS domain-containing protein</fullName>
    </recommendedName>
</protein>
<accession>A0A6A5BGU5</accession>
<feature type="transmembrane region" description="Helical" evidence="1">
    <location>
        <begin position="21"/>
        <end position="39"/>
    </location>
</feature>
<feature type="domain" description="RGS" evidence="2">
    <location>
        <begin position="841"/>
        <end position="965"/>
    </location>
</feature>
<dbReference type="OrthoDB" id="10357657at2759"/>
<dbReference type="AlphaFoldDB" id="A0A6A5BGU5"/>
<feature type="transmembrane region" description="Helical" evidence="1">
    <location>
        <begin position="713"/>
        <end position="739"/>
    </location>
</feature>
<keyword evidence="1" id="KW-1133">Transmembrane helix</keyword>
<keyword evidence="4" id="KW-1185">Reference proteome</keyword>
<name>A0A6A5BGU5_NAEFO</name>
<feature type="transmembrane region" description="Helical" evidence="1">
    <location>
        <begin position="759"/>
        <end position="780"/>
    </location>
</feature>
<dbReference type="GeneID" id="68115673"/>
<organism evidence="3 4">
    <name type="scientific">Naegleria fowleri</name>
    <name type="common">Brain eating amoeba</name>
    <dbReference type="NCBI Taxonomy" id="5763"/>
    <lineage>
        <taxon>Eukaryota</taxon>
        <taxon>Discoba</taxon>
        <taxon>Heterolobosea</taxon>
        <taxon>Tetramitia</taxon>
        <taxon>Eutetramitia</taxon>
        <taxon>Vahlkampfiidae</taxon>
        <taxon>Naegleria</taxon>
    </lineage>
</organism>
<sequence length="981" mass="114452">MQPSKCWSFSHSLSPPTLIPLITYILFSLLSVSFIPNLYTFSSAKLVKYSSSDHSKNLGIMNVTIEELSIREYYEVIREFDWNVSNNTPKSYYHIIHIRSHQIAVTPKPFITFNTSGVKDSDMDNYYDTLLTRFEEIENPYEMLRFLSSFAKNFVEPQACCSADDDGMMVGWTYTEDYFARHNWSMTLGVSDFEWVSPYSKMNKYSIYSNDHPNNIVNSFDHTIKRRVHEELWKTHAEKTQSTHSANGVNIKQKKTSLSGANFNVKLGETHWLLDQYWASRSAIAMEIDLLDHLFLNLKNNLYLHTSKMNNSLTLDELQKFPFNDMFKAIPTEGVKSILVLKTSFPVDLSANITQTFTPEQIDEISGVIQEDIMNIVNTLETFKVHYPDCKILNSTATHDMRNYHIALIRLIMGFGWINTKQYLSIVVYLAHINADVYHGAFEAPFTSYTNYFYWKAMKKLYENGYLDTVINSPEFDVGFNTSAPFCSKHLVSLFMLWRQYAQYIISERFTPTTCFSSYNSYLSMYHYNYVDAYGYFIYKDVMLYLIVFVGIIFYIGLFLTYFINRKTGNITVRRRFLLPFVGPLCFMALPIYFIEPVWNNQYIDIFRSKSSFSVTGIYPNFFISLFFATYSVTVLRFYYLKNLYWIMNKMGTSKTSSKNMKFHKIMVSKPASIVSTIIVTIFVFGCWLAYYFNVYGSTDVQSISAYNTQLEMLLLVPFASLVILLSLICIVCLVVDLVANRKKVQQQGFKKFFLDDPFYLRIDLAFMFVVAALACFIYLGLGSETTQASKALLFILLVICYLVVGGNVIIYELTMSLLYFIRYGSSKYTRLQSESHRKPLFEILITDPTFRKMFREYSTSEYAVENLQMYEELEKLEKNSPYVSLEDLQYIEEQFMKRFSPFEVNISASARKQFNELLERAQNTRDYEYSSQVLFSDLKNALHGQIMLNIMDTFSRKELTSEFKKWKETKDLQKEIELGQ</sequence>
<keyword evidence="1" id="KW-0812">Transmembrane</keyword>
<feature type="transmembrane region" description="Helical" evidence="1">
    <location>
        <begin position="792"/>
        <end position="822"/>
    </location>
</feature>
<feature type="transmembrane region" description="Helical" evidence="1">
    <location>
        <begin position="542"/>
        <end position="565"/>
    </location>
</feature>
<dbReference type="VEuPathDB" id="AmoebaDB:NfTy_093170"/>
<evidence type="ECO:0000259" key="2">
    <source>
        <dbReference type="PROSITE" id="PS50132"/>
    </source>
</evidence>
<dbReference type="InterPro" id="IPR036305">
    <property type="entry name" value="RGS_sf"/>
</dbReference>
<dbReference type="VEuPathDB" id="AmoebaDB:NF0033060"/>
<dbReference type="PROSITE" id="PS50132">
    <property type="entry name" value="RGS"/>
    <property type="match status" value="1"/>
</dbReference>
<dbReference type="VEuPathDB" id="AmoebaDB:FDP41_008455"/>
<dbReference type="InterPro" id="IPR044926">
    <property type="entry name" value="RGS_subdomain_2"/>
</dbReference>